<dbReference type="CDD" id="cd18791">
    <property type="entry name" value="SF2_C_RHA"/>
    <property type="match status" value="1"/>
</dbReference>
<evidence type="ECO:0000313" key="4">
    <source>
        <dbReference type="WBParaSite" id="GPUH_0000411901-mRNA-1"/>
    </source>
</evidence>
<gene>
    <name evidence="2" type="ORF">GPUH_LOCUS4112</name>
</gene>
<keyword evidence="3" id="KW-1185">Reference proteome</keyword>
<dbReference type="Gene3D" id="3.40.50.300">
    <property type="entry name" value="P-loop containing nucleotide triphosphate hydrolases"/>
    <property type="match status" value="1"/>
</dbReference>
<feature type="domain" description="Helicase C-terminal" evidence="1">
    <location>
        <begin position="1"/>
        <end position="154"/>
    </location>
</feature>
<evidence type="ECO:0000313" key="3">
    <source>
        <dbReference type="Proteomes" id="UP000271098"/>
    </source>
</evidence>
<dbReference type="SUPFAM" id="SSF52540">
    <property type="entry name" value="P-loop containing nucleoside triphosphate hydrolases"/>
    <property type="match status" value="1"/>
</dbReference>
<dbReference type="Pfam" id="PF00271">
    <property type="entry name" value="Helicase_C"/>
    <property type="match status" value="1"/>
</dbReference>
<protein>
    <submittedName>
        <fullName evidence="4">Helicase C-terminal domain-containing protein</fullName>
    </submittedName>
</protein>
<dbReference type="GO" id="GO:0004386">
    <property type="term" value="F:helicase activity"/>
    <property type="evidence" value="ECO:0007669"/>
    <property type="project" value="TreeGrafter"/>
</dbReference>
<dbReference type="InterPro" id="IPR042035">
    <property type="entry name" value="DEAH_win-hel_dom"/>
</dbReference>
<dbReference type="Gene3D" id="1.10.10.2130">
    <property type="entry name" value="DEAH helicase family, winged-helix domain"/>
    <property type="match status" value="1"/>
</dbReference>
<dbReference type="GO" id="GO:0003723">
    <property type="term" value="F:RNA binding"/>
    <property type="evidence" value="ECO:0007669"/>
    <property type="project" value="TreeGrafter"/>
</dbReference>
<dbReference type="PANTHER" id="PTHR18934:SF136">
    <property type="entry name" value="ATP-DEPENDENT RNA HELICASE DHX35-RELATED"/>
    <property type="match status" value="1"/>
</dbReference>
<dbReference type="EMBL" id="UYRT01007498">
    <property type="protein sequence ID" value="VDK42620.1"/>
    <property type="molecule type" value="Genomic_DNA"/>
</dbReference>
<reference evidence="4" key="1">
    <citation type="submission" date="2016-06" db="UniProtKB">
        <authorList>
            <consortium name="WormBaseParasite"/>
        </authorList>
    </citation>
    <scope>IDENTIFICATION</scope>
</reference>
<dbReference type="SMART" id="SM00490">
    <property type="entry name" value="HELICc"/>
    <property type="match status" value="1"/>
</dbReference>
<accession>A0A183D5X1</accession>
<dbReference type="GO" id="GO:0071013">
    <property type="term" value="C:catalytic step 2 spliceosome"/>
    <property type="evidence" value="ECO:0007669"/>
    <property type="project" value="TreeGrafter"/>
</dbReference>
<sequence length="176" mass="19679">MLQVESASKRLIEAAKDMRRKNLDRLWVVPMYGALPASEQLKAFDSTTHGTRKIVVATNIAETSLTIPGVAYVIDCGFVKLRAMNRENGFESLMKLPISQASAQQRAGRAGRIRPGKCYRLYTQKEYDKLLVNTVPEMQRVSLAPVILQLKALGIHNVLRFNYLSVSFSCKICSTS</sequence>
<dbReference type="InterPro" id="IPR027417">
    <property type="entry name" value="P-loop_NTPase"/>
</dbReference>
<proteinExistence type="predicted"/>
<dbReference type="PROSITE" id="PS51194">
    <property type="entry name" value="HELICASE_CTER"/>
    <property type="match status" value="1"/>
</dbReference>
<dbReference type="OrthoDB" id="10253254at2759"/>
<dbReference type="InterPro" id="IPR001650">
    <property type="entry name" value="Helicase_C-like"/>
</dbReference>
<dbReference type="WBParaSite" id="GPUH_0000411901-mRNA-1">
    <property type="protein sequence ID" value="GPUH_0000411901-mRNA-1"/>
    <property type="gene ID" value="GPUH_0000411901"/>
</dbReference>
<reference evidence="2 3" key="2">
    <citation type="submission" date="2018-11" db="EMBL/GenBank/DDBJ databases">
        <authorList>
            <consortium name="Pathogen Informatics"/>
        </authorList>
    </citation>
    <scope>NUCLEOTIDE SEQUENCE [LARGE SCALE GENOMIC DNA]</scope>
</reference>
<organism evidence="4">
    <name type="scientific">Gongylonema pulchrum</name>
    <dbReference type="NCBI Taxonomy" id="637853"/>
    <lineage>
        <taxon>Eukaryota</taxon>
        <taxon>Metazoa</taxon>
        <taxon>Ecdysozoa</taxon>
        <taxon>Nematoda</taxon>
        <taxon>Chromadorea</taxon>
        <taxon>Rhabditida</taxon>
        <taxon>Spirurina</taxon>
        <taxon>Spiruromorpha</taxon>
        <taxon>Spiruroidea</taxon>
        <taxon>Gongylonematidae</taxon>
        <taxon>Gongylonema</taxon>
    </lineage>
</organism>
<dbReference type="Proteomes" id="UP000271098">
    <property type="component" value="Unassembled WGS sequence"/>
</dbReference>
<evidence type="ECO:0000313" key="2">
    <source>
        <dbReference type="EMBL" id="VDK42620.1"/>
    </source>
</evidence>
<dbReference type="PANTHER" id="PTHR18934">
    <property type="entry name" value="ATP-DEPENDENT RNA HELICASE"/>
    <property type="match status" value="1"/>
</dbReference>
<dbReference type="AlphaFoldDB" id="A0A183D5X1"/>
<name>A0A183D5X1_9BILA</name>
<evidence type="ECO:0000259" key="1">
    <source>
        <dbReference type="PROSITE" id="PS51194"/>
    </source>
</evidence>